<protein>
    <submittedName>
        <fullName evidence="5">Conserved domain protein</fullName>
        <ecNumber evidence="5">1.-.-.-</ecNumber>
    </submittedName>
</protein>
<keyword evidence="2" id="KW-0408">Iron</keyword>
<dbReference type="GO" id="GO:0046872">
    <property type="term" value="F:metal ion binding"/>
    <property type="evidence" value="ECO:0007669"/>
    <property type="project" value="UniProtKB-KW"/>
</dbReference>
<name>C4FIQ2_9AQUI</name>
<feature type="domain" description="4Fe-4S ferredoxin-type" evidence="4">
    <location>
        <begin position="37"/>
        <end position="70"/>
    </location>
</feature>
<dbReference type="GO" id="GO:0016491">
    <property type="term" value="F:oxidoreductase activity"/>
    <property type="evidence" value="ECO:0007669"/>
    <property type="project" value="UniProtKB-KW"/>
</dbReference>
<dbReference type="AlphaFoldDB" id="C4FIQ2"/>
<dbReference type="EMBL" id="ABZS01000029">
    <property type="protein sequence ID" value="EEP61043.1"/>
    <property type="molecule type" value="Genomic_DNA"/>
</dbReference>
<dbReference type="GO" id="GO:0051536">
    <property type="term" value="F:iron-sulfur cluster binding"/>
    <property type="evidence" value="ECO:0007669"/>
    <property type="project" value="UniProtKB-KW"/>
</dbReference>
<accession>C4FIQ2</accession>
<evidence type="ECO:0000256" key="3">
    <source>
        <dbReference type="ARBA" id="ARBA00023014"/>
    </source>
</evidence>
<dbReference type="Proteomes" id="UP000005540">
    <property type="component" value="Unassembled WGS sequence"/>
</dbReference>
<organism evidence="5 6">
    <name type="scientific">Sulfurihydrogenibium yellowstonense SS-5</name>
    <dbReference type="NCBI Taxonomy" id="432331"/>
    <lineage>
        <taxon>Bacteria</taxon>
        <taxon>Pseudomonadati</taxon>
        <taxon>Aquificota</taxon>
        <taxon>Aquificia</taxon>
        <taxon>Aquificales</taxon>
        <taxon>Hydrogenothermaceae</taxon>
        <taxon>Sulfurihydrogenibium</taxon>
    </lineage>
</organism>
<dbReference type="InterPro" id="IPR017896">
    <property type="entry name" value="4Fe4S_Fe-S-bd"/>
</dbReference>
<evidence type="ECO:0000313" key="6">
    <source>
        <dbReference type="Proteomes" id="UP000005540"/>
    </source>
</evidence>
<evidence type="ECO:0000313" key="5">
    <source>
        <dbReference type="EMBL" id="EEP61043.1"/>
    </source>
</evidence>
<keyword evidence="5" id="KW-0560">Oxidoreductase</keyword>
<dbReference type="OrthoDB" id="9794954at2"/>
<keyword evidence="6" id="KW-1185">Reference proteome</keyword>
<evidence type="ECO:0000256" key="2">
    <source>
        <dbReference type="ARBA" id="ARBA00023004"/>
    </source>
</evidence>
<comment type="caution">
    <text evidence="5">The sequence shown here is derived from an EMBL/GenBank/DDBJ whole genome shotgun (WGS) entry which is preliminary data.</text>
</comment>
<dbReference type="RefSeq" id="WP_007546004.1">
    <property type="nucleotide sequence ID" value="NZ_ABZS01000029.1"/>
</dbReference>
<dbReference type="SUPFAM" id="SSF54862">
    <property type="entry name" value="4Fe-4S ferredoxins"/>
    <property type="match status" value="1"/>
</dbReference>
<dbReference type="Pfam" id="PF14697">
    <property type="entry name" value="Fer4_21"/>
    <property type="match status" value="1"/>
</dbReference>
<dbReference type="EC" id="1.-.-.-" evidence="5"/>
<keyword evidence="3" id="KW-0411">Iron-sulfur</keyword>
<dbReference type="PROSITE" id="PS51379">
    <property type="entry name" value="4FE4S_FER_2"/>
    <property type="match status" value="2"/>
</dbReference>
<evidence type="ECO:0000256" key="1">
    <source>
        <dbReference type="ARBA" id="ARBA00022723"/>
    </source>
</evidence>
<keyword evidence="1" id="KW-0479">Metal-binding</keyword>
<dbReference type="InterPro" id="IPR017900">
    <property type="entry name" value="4Fe4S_Fe_S_CS"/>
</dbReference>
<dbReference type="Gene3D" id="3.30.70.20">
    <property type="match status" value="1"/>
</dbReference>
<reference evidence="5 6" key="1">
    <citation type="submission" date="2009-04" db="EMBL/GenBank/DDBJ databases">
        <authorList>
            <person name="Reysenbach A.-L."/>
            <person name="Heidelberg J.F."/>
            <person name="Nelson W.C."/>
        </authorList>
    </citation>
    <scope>NUCLEOTIDE SEQUENCE [LARGE SCALE GENOMIC DNA]</scope>
    <source>
        <strain evidence="5 6">SS-5</strain>
    </source>
</reference>
<dbReference type="PROSITE" id="PS00198">
    <property type="entry name" value="4FE4S_FER_1"/>
    <property type="match status" value="1"/>
</dbReference>
<gene>
    <name evidence="5" type="ORF">SULYE_0442</name>
</gene>
<proteinExistence type="predicted"/>
<evidence type="ECO:0000259" key="4">
    <source>
        <dbReference type="PROSITE" id="PS51379"/>
    </source>
</evidence>
<feature type="domain" description="4Fe-4S ferredoxin-type" evidence="4">
    <location>
        <begin position="3"/>
        <end position="35"/>
    </location>
</feature>
<sequence length="75" mass="8821">MYYVARVINDECSKYNCKQCTLFCPEPNTLMYNDEKHHAYVNEERCKGCALCVYVCEHLLKRNAIKMVMPEVHAD</sequence>